<dbReference type="Proteomes" id="UP000244080">
    <property type="component" value="Unassembled WGS sequence"/>
</dbReference>
<proteinExistence type="predicted"/>
<evidence type="ECO:0000313" key="1">
    <source>
        <dbReference type="EMBL" id="PTP21714.1"/>
    </source>
</evidence>
<reference evidence="1 2" key="1">
    <citation type="submission" date="2017-11" db="EMBL/GenBank/DDBJ databases">
        <title>Population delineation of vibrios coincides with oyster pathogenicity.</title>
        <authorList>
            <person name="Bruto M."/>
            <person name="Labreuche Y."/>
            <person name="James A."/>
            <person name="Piel D."/>
            <person name="Chenivesse S."/>
            <person name="Petton B."/>
            <person name="Polz M.F."/>
            <person name="Le Roux F."/>
        </authorList>
    </citation>
    <scope>NUCLEOTIDE SEQUENCE [LARGE SCALE GENOMIC DNA]</scope>
    <source>
        <strain evidence="1 2">1F_55</strain>
    </source>
</reference>
<gene>
    <name evidence="1" type="ORF">CWO36_05180</name>
</gene>
<organism evidence="1 2">
    <name type="scientific">Vibrio splendidus</name>
    <dbReference type="NCBI Taxonomy" id="29497"/>
    <lineage>
        <taxon>Bacteria</taxon>
        <taxon>Pseudomonadati</taxon>
        <taxon>Pseudomonadota</taxon>
        <taxon>Gammaproteobacteria</taxon>
        <taxon>Vibrionales</taxon>
        <taxon>Vibrionaceae</taxon>
        <taxon>Vibrio</taxon>
    </lineage>
</organism>
<dbReference type="RefSeq" id="WP_017087733.1">
    <property type="nucleotide sequence ID" value="NZ_CAWNZY010000073.1"/>
</dbReference>
<evidence type="ECO:0000313" key="2">
    <source>
        <dbReference type="Proteomes" id="UP000244080"/>
    </source>
</evidence>
<protein>
    <submittedName>
        <fullName evidence="1">Uncharacterized protein</fullName>
    </submittedName>
</protein>
<dbReference type="AlphaFoldDB" id="A0A2T5ELU1"/>
<dbReference type="EMBL" id="PIGA01000006">
    <property type="protein sequence ID" value="PTP21714.1"/>
    <property type="molecule type" value="Genomic_DNA"/>
</dbReference>
<sequence length="72" mass="8119">MKKSEVVYDLSLINERLDQIIDSKCINGARDELMEIASKIKNISSELNKTNVTFSITGRAKPLVNKCRFCGK</sequence>
<name>A0A2T5ELU1_VIBSP</name>
<comment type="caution">
    <text evidence="1">The sequence shown here is derived from an EMBL/GenBank/DDBJ whole genome shotgun (WGS) entry which is preliminary data.</text>
</comment>
<accession>A0A2T5ELU1</accession>